<dbReference type="Gene3D" id="3.40.1440.10">
    <property type="entry name" value="GIY-YIG endonuclease"/>
    <property type="match status" value="1"/>
</dbReference>
<dbReference type="GO" id="GO:0003677">
    <property type="term" value="F:DNA binding"/>
    <property type="evidence" value="ECO:0007669"/>
    <property type="project" value="InterPro"/>
</dbReference>
<dbReference type="InterPro" id="IPR013520">
    <property type="entry name" value="Ribonucl_H"/>
</dbReference>
<dbReference type="AlphaFoldDB" id="M3UH62"/>
<dbReference type="InterPro" id="IPR050066">
    <property type="entry name" value="UvrABC_protein_C"/>
</dbReference>
<dbReference type="SMART" id="SM00479">
    <property type="entry name" value="EXOIII"/>
    <property type="match status" value="1"/>
</dbReference>
<sequence>MRRSVPPMTTGQLSFADIDHDEFADRSLFDTTLVVVDLETTGGSSDTDAITEIGAVKIRGGEVLGEFATLVDPGREIPPQIVALTGITTAMTYDAPPIEEVLPAFAEFARGSILVAHNARFDTAFLRKAAARMNLPWPFTTSLCTVAMARRILTRDEAPSVKLSALADLFNVSVRPTHRALDDARATVDVFHRLLERVGNRGVHTYQDLVDYLPKATPAMRAKRGLAAALPHAPGVYLFRGPGDEVLYVGTAVDLRRRVGQYFSGSDSRARMTEMVALATRVDHVVCAHGLEAGVRELTLLAAHKPAYNRRSRNPHRGWWITLTKERFPRLTVGRTPSADSIGPIAGRASAADVADVISAAAGLRTCTQNLKRADHHFCPGDGPADTRPDPLVAHRPDLCHAASDRPQTLPDYLCRAEAARALMAGESAELLADLQRRLTRLSELRRFESAARARDRLAATIEALSRCQRLAAVAGIAELVVARPDDAGGWNFSVIRYGRLAGAAHAARGVSPMPIVETMRASASTVLPPADDGPLSGAPAEEVALIERWMNETGTRLVSSTDPLSSPIGSAQQWSHFARSARLAREGADVGSPADVRGTKVKP</sequence>
<evidence type="ECO:0000259" key="3">
    <source>
        <dbReference type="PROSITE" id="PS50164"/>
    </source>
</evidence>
<proteinExistence type="predicted"/>
<evidence type="ECO:0000259" key="2">
    <source>
        <dbReference type="PROSITE" id="PS50151"/>
    </source>
</evidence>
<dbReference type="GO" id="GO:0009380">
    <property type="term" value="C:excinuclease repair complex"/>
    <property type="evidence" value="ECO:0007669"/>
    <property type="project" value="TreeGrafter"/>
</dbReference>
<dbReference type="InterPro" id="IPR035901">
    <property type="entry name" value="GIY-YIG_endonuc_sf"/>
</dbReference>
<organism evidence="4 5">
    <name type="scientific">Gordonia malaquae NBRC 108250</name>
    <dbReference type="NCBI Taxonomy" id="1223542"/>
    <lineage>
        <taxon>Bacteria</taxon>
        <taxon>Bacillati</taxon>
        <taxon>Actinomycetota</taxon>
        <taxon>Actinomycetes</taxon>
        <taxon>Mycobacteriales</taxon>
        <taxon>Gordoniaceae</taxon>
        <taxon>Gordonia</taxon>
    </lineage>
</organism>
<dbReference type="GO" id="GO:0006289">
    <property type="term" value="P:nucleotide-excision repair"/>
    <property type="evidence" value="ECO:0007669"/>
    <property type="project" value="InterPro"/>
</dbReference>
<dbReference type="PANTHER" id="PTHR30562:SF1">
    <property type="entry name" value="UVRABC SYSTEM PROTEIN C"/>
    <property type="match status" value="1"/>
</dbReference>
<evidence type="ECO:0000256" key="1">
    <source>
        <dbReference type="ARBA" id="ARBA00022839"/>
    </source>
</evidence>
<keyword evidence="1" id="KW-0378">Hydrolase</keyword>
<evidence type="ECO:0000313" key="5">
    <source>
        <dbReference type="Proteomes" id="UP000035009"/>
    </source>
</evidence>
<dbReference type="eggNOG" id="COG0322">
    <property type="taxonomic scope" value="Bacteria"/>
</dbReference>
<dbReference type="CDD" id="cd06127">
    <property type="entry name" value="DEDDh"/>
    <property type="match status" value="1"/>
</dbReference>
<keyword evidence="5" id="KW-1185">Reference proteome</keyword>
<accession>M3UH62</accession>
<dbReference type="GO" id="GO:0006260">
    <property type="term" value="P:DNA replication"/>
    <property type="evidence" value="ECO:0007669"/>
    <property type="project" value="InterPro"/>
</dbReference>
<dbReference type="FunFam" id="3.30.420.10:FF:000045">
    <property type="entry name" value="3'-5' exonuclease DinG"/>
    <property type="match status" value="1"/>
</dbReference>
<dbReference type="CDD" id="cd10434">
    <property type="entry name" value="GIY-YIG_UvrC_Cho"/>
    <property type="match status" value="1"/>
</dbReference>
<dbReference type="SMART" id="SM00465">
    <property type="entry name" value="GIYc"/>
    <property type="match status" value="1"/>
</dbReference>
<dbReference type="Pfam" id="PF00929">
    <property type="entry name" value="RNase_T"/>
    <property type="match status" value="1"/>
</dbReference>
<feature type="domain" description="UVR" evidence="2">
    <location>
        <begin position="429"/>
        <end position="464"/>
    </location>
</feature>
<keyword evidence="1" id="KW-0540">Nuclease</keyword>
<dbReference type="PANTHER" id="PTHR30562">
    <property type="entry name" value="UVRC/OXIDOREDUCTASE"/>
    <property type="match status" value="1"/>
</dbReference>
<dbReference type="InterPro" id="IPR012337">
    <property type="entry name" value="RNaseH-like_sf"/>
</dbReference>
<protein>
    <submittedName>
        <fullName evidence="4">DNA polymerase III epsilon subunit</fullName>
    </submittedName>
</protein>
<dbReference type="NCBIfam" id="NF005907">
    <property type="entry name" value="PRK07883.1-5"/>
    <property type="match status" value="1"/>
</dbReference>
<reference evidence="4 5" key="1">
    <citation type="submission" date="2013-02" db="EMBL/GenBank/DDBJ databases">
        <title>Whole genome shotgun sequence of Gordonia malaquae NBRC 108250.</title>
        <authorList>
            <person name="Yoshida I."/>
            <person name="Hosoyama A."/>
            <person name="Tsuchikane K."/>
            <person name="Ando Y."/>
            <person name="Baba S."/>
            <person name="Ohji S."/>
            <person name="Hamada M."/>
            <person name="Tamura T."/>
            <person name="Yamazoe A."/>
            <person name="Yamazaki S."/>
            <person name="Fujita N."/>
        </authorList>
    </citation>
    <scope>NUCLEOTIDE SEQUENCE [LARGE SCALE GENOMIC DNA]</scope>
    <source>
        <strain evidence="4 5">NBRC 108250</strain>
    </source>
</reference>
<dbReference type="GO" id="GO:0003887">
    <property type="term" value="F:DNA-directed DNA polymerase activity"/>
    <property type="evidence" value="ECO:0007669"/>
    <property type="project" value="InterPro"/>
</dbReference>
<dbReference type="PROSITE" id="PS50151">
    <property type="entry name" value="UVR"/>
    <property type="match status" value="1"/>
</dbReference>
<dbReference type="NCBIfam" id="TIGR00573">
    <property type="entry name" value="dnaq"/>
    <property type="match status" value="1"/>
</dbReference>
<dbReference type="InterPro" id="IPR047296">
    <property type="entry name" value="GIY-YIG_UvrC_Cho"/>
</dbReference>
<keyword evidence="1" id="KW-0269">Exonuclease</keyword>
<dbReference type="SUPFAM" id="SSF53098">
    <property type="entry name" value="Ribonuclease H-like"/>
    <property type="match status" value="1"/>
</dbReference>
<dbReference type="eggNOG" id="COG2176">
    <property type="taxonomic scope" value="Bacteria"/>
</dbReference>
<dbReference type="InterPro" id="IPR006054">
    <property type="entry name" value="DnaQ"/>
</dbReference>
<dbReference type="Gene3D" id="3.30.420.10">
    <property type="entry name" value="Ribonuclease H-like superfamily/Ribonuclease H"/>
    <property type="match status" value="1"/>
</dbReference>
<dbReference type="EMBL" id="BAOP01000004">
    <property type="protein sequence ID" value="GAC78665.1"/>
    <property type="molecule type" value="Genomic_DNA"/>
</dbReference>
<name>M3UH62_GORML</name>
<gene>
    <name evidence="4" type="primary">dnaQ</name>
    <name evidence="4" type="ORF">GM1_004_01100</name>
</gene>
<comment type="caution">
    <text evidence="4">The sequence shown here is derived from an EMBL/GenBank/DDBJ whole genome shotgun (WGS) entry which is preliminary data.</text>
</comment>
<dbReference type="SUPFAM" id="SSF82771">
    <property type="entry name" value="GIY-YIG endonuclease"/>
    <property type="match status" value="1"/>
</dbReference>
<dbReference type="NCBIfam" id="NF005905">
    <property type="entry name" value="PRK07883.1-3"/>
    <property type="match status" value="1"/>
</dbReference>
<dbReference type="PROSITE" id="PS50164">
    <property type="entry name" value="GIY_YIG"/>
    <property type="match status" value="1"/>
</dbReference>
<dbReference type="InterPro" id="IPR036397">
    <property type="entry name" value="RNaseH_sf"/>
</dbReference>
<dbReference type="Proteomes" id="UP000035009">
    <property type="component" value="Unassembled WGS sequence"/>
</dbReference>
<dbReference type="InterPro" id="IPR000305">
    <property type="entry name" value="GIY-YIG_endonuc"/>
</dbReference>
<dbReference type="STRING" id="410332.SAMN04488550_2787"/>
<dbReference type="GO" id="GO:0004527">
    <property type="term" value="F:exonuclease activity"/>
    <property type="evidence" value="ECO:0007669"/>
    <property type="project" value="UniProtKB-KW"/>
</dbReference>
<evidence type="ECO:0000313" key="4">
    <source>
        <dbReference type="EMBL" id="GAC78665.1"/>
    </source>
</evidence>
<feature type="domain" description="GIY-YIG" evidence="3">
    <location>
        <begin position="232"/>
        <end position="310"/>
    </location>
</feature>
<dbReference type="InterPro" id="IPR001943">
    <property type="entry name" value="UVR_dom"/>
</dbReference>